<dbReference type="Gene3D" id="2.60.120.380">
    <property type="match status" value="1"/>
</dbReference>
<dbReference type="EMBL" id="SJPK01000002">
    <property type="protein sequence ID" value="TWT73865.1"/>
    <property type="molecule type" value="Genomic_DNA"/>
</dbReference>
<dbReference type="RefSeq" id="WP_146389956.1">
    <property type="nucleotide sequence ID" value="NZ_SJPK01000002.1"/>
</dbReference>
<dbReference type="PROSITE" id="PS50268">
    <property type="entry name" value="CADHERIN_2"/>
    <property type="match status" value="2"/>
</dbReference>
<dbReference type="PROSITE" id="PS00018">
    <property type="entry name" value="EF_HAND_1"/>
    <property type="match status" value="1"/>
</dbReference>
<gene>
    <name evidence="3" type="ORF">CA85_07470</name>
</gene>
<feature type="region of interest" description="Disordered" evidence="1">
    <location>
        <begin position="1713"/>
        <end position="1736"/>
    </location>
</feature>
<feature type="region of interest" description="Disordered" evidence="1">
    <location>
        <begin position="6413"/>
        <end position="6446"/>
    </location>
</feature>
<feature type="region of interest" description="Disordered" evidence="1">
    <location>
        <begin position="1"/>
        <end position="44"/>
    </location>
</feature>
<keyword evidence="4" id="KW-1185">Reference proteome</keyword>
<dbReference type="InterPro" id="IPR012334">
    <property type="entry name" value="Pectin_lyas_fold"/>
</dbReference>
<dbReference type="GO" id="GO:0004553">
    <property type="term" value="F:hydrolase activity, hydrolyzing O-glycosyl compounds"/>
    <property type="evidence" value="ECO:0007669"/>
    <property type="project" value="InterPro"/>
</dbReference>
<dbReference type="InterPro" id="IPR040853">
    <property type="entry name" value="RapA2_cadherin-like"/>
</dbReference>
<organism evidence="3 4">
    <name type="scientific">Allorhodopirellula solitaria</name>
    <dbReference type="NCBI Taxonomy" id="2527987"/>
    <lineage>
        <taxon>Bacteria</taxon>
        <taxon>Pseudomonadati</taxon>
        <taxon>Planctomycetota</taxon>
        <taxon>Planctomycetia</taxon>
        <taxon>Pirellulales</taxon>
        <taxon>Pirellulaceae</taxon>
        <taxon>Allorhodopirellula</taxon>
    </lineage>
</organism>
<sequence>MTHRRNPLSRAGRSISRKNARRDSRLRTGSAQRRSTTDTSRRLQHQTLERRELLAAEIISGPRLVSVEAGAVSQIRLDGTSVENRLDSAPRELTFRFDGTSQLDGNTLQGIRVIGSGGDGTFDDGNEVLIQPGFLGFADDEVGDRVVVSRFVEALPDDRYRIQIAGYDDVNNQDVFANGDSVDTNITALRDTDGNPILPADQVSSATPSLNIDFEVEVGAQVVAVVPQPISGTAGNRVQARNEIHVYFNEDPLSNPNAGVITNNPNPPSGQTLSGLPVVRPEFYQLFMTKDTVDNTDDLRLEPETVIYDPTQSMAVLQFTDDLSVLTGRTDGVGTFRLRVGSGDSLPDAPTLYNLAAEGASVVDASGNPINVPFNDTFAGSDIFVNDANAGQSPEKAIHFSPSDGLQSVLLRGGSIENTGAYVPPWPGAYDAPGSRDQRRDASVVGRIDTNTGINIFPYNFAKLYGEDPNGNPLDNAITTAQQQRTREILDLYEEHLGVRFVETSDSGLQIVTGDLRAIQETADTGAGEGTPYSLYRVNERDPSRGVLVLEADEGWYDGYGLSPDSRPSWFVEGLRGIGNLLGVGDLFELPDGVAAGGSSPDEPNSETQSNDGDGGPSGVAGFPTLPSEPDFLSQSDITLGQSLHRPESSDVDLYSFTIDPPIDDNIADDAVLGRLSLETFAQRLDDVSLLDTLVQLYRVTPGPGGTSNYELIARNDDSFGDDSHLQVDLAAGDYIVGVTSTGNDAYSGTSEDTGNGGRTEGNYELRMTFDSSFGAASGDALVDANGTRLDGDADGAAGGDFNFWFRTAPATTNASEVRTIFVTKDSDGSDSNNGSLDSPYGTVSKALSESKPGDIVRLLPSAGLDGQVTAVDDPNTAVNEAFEAQKDNRAYEFGRGGTNNSVLADGATFDVPRGVTVMIDAGALLKLQDAKIGVGSESIDPNRELAALQVLGTPTSSVVFTSYNDQNVGIDTNPINTTPGSGDWAGIDLRNDVDYAEGREVWERQGIFLDYVSHTELRYGGGRAGLRADVVAPIQMSESRPTLINNTISFSAGAAMSADPNSFREDNFNTSLYQNAGLFTSDYDRVGPEISGNVLVENTTNGLFIRVTTPAGGELETLTQSARFDDTDVVHVISQALTIAGAPGGPVLLEDRPSVGSVTLTPSTTGDLAAGQHEYVLSFVTREGHESLVSLPTSSVTVTDAVDSSGSVTLRNLPTAPAEYIGRKLYRGTLVAGVIEYELVDQLDRRTSTYVDSGQTQSGSPSIQAVPEATAITVTGLNGQGEFNENQSIDYRITFADAYGGETRASNATTTVVTGQDAAIEIANIPVAPEGFIGTNVYRRDPSSGDYFLVAELRHGETSLLDDARDQSVDGSLLGRKLGADADGGSKLLARFDARLTIDPGTIVKLGTARIEATFGADFYAEGTEGSPIVFTSQSDDEYGVGGTFDTNNDGVSEGEAGDWGGIELRQGVTASLDHVDVRYGGGEAPVQGGLTKFNALEILQADVRVVNSSFVSNADGKDVDGIGADSGSFATRVGRGFNDAATIFVRGAQPILIGNTIVDGDGAAISINPDALTFEAVTDPGRSTGMIDRFVDRPDNQGPLLLDNKLAGNDLNGMRVRSEIVTTDSVWDDTDIVHVVEGSIYSMTQHYYGAIRLRSDADQSLVVKFTEDGSLVGGGRPLDIIDRIGGTLQVLGSPGFPVVLTSINDSTIGAGFTPDGRSQRDTNNTGLPVDANGNEINTASAGDWEGLQLLSYINDRNVAYVYENERGDAGAITTNRDPVDAQILGALATGETTGDDNERLGFTIRGTLATQDDIDTYRFSAAGGTAVYFDIDETSPGLDTVVELVNDSGVVIASSDNSFAEANGRETIYVNTALQNGVLESDVRALSTGLTSGNVESSNTLDAGFRVILPGNFDAKNDYYVRVHSANAETSGQYELGIRLQEADEVAGSTVRGADIRYATNAIAVSGTPMHSPLVGDVGESVVYVDPTPGDQNSGDESTRETVDTRLSADPADAQDLGNLLTSDRGALTVTGELGNLSNTSLDIRLEDVDVYRVELRAQQLKPDTFDSENRFVSATFDIDYADQLARANTVLSVYDSEGRLILVGRDSNVTDDQGRPLEGVDMSNLAAGSAGTLDAFIGPVELPEGVYYVAVSSEAAVPAVLNQFFEANPVNPDVRLMPVNSVRRVSRDDLDESGFFSSRWDDYTAERPVIEPAFGDDSPIAYTLDDIRLFVNLIGGTGSNDSTLASFNPFTGTVERSIGSYGPRTRDIAIRSDGELMTYNLPPNNPSNGNTGNFLNVSPADSAVTQAGDDGIEFRQTNEAGNNTEVDGNAQYIVNAMTFERSDSSAQDGSVNRSEINNNNERFWVVGNRDSGGRNGVPVELRTNILYQAAGGTGEITSRGSLNGDADNNYSATVPYQTTMGPASDEREYGIVDTGFIETANGGDGGDITGLAALNNNLNGDLIAVTDLGGVHVFDPDQTEDAPEGFFDDGYSRVIPTTKYGYLTADPNHVADPGSNLGTDPSTGEQYPLFTGLSLGPQVVENRAYADMLFATTVDGWLYAFTLGTDQAGMPTTEPANVFYNGGSAVQLRFLGDQPGFDSGINYQTSGLAFSNLEVNPWHTTNDRSGDAGHGDVVPYDSSRLNTTGGSSLYFGFEIDNNADNNTIARPEGSNLGQIAPGGSHGSAISDFIDLSEYSAGDKPTLYFTYNIDVEDDDDYRLNRAQHDSFRVFASGDDGEWHLLATNDEFRELPNNDEYDEYVNSGIAVQTIFDDNAADQWRQVRVDLSPLAGSSNARIRFDFSTAGSMRTQFGSVELVGVAGEQLVDNDITEIENGSGNFAGSISSLQTVVGRDVKLPSGADLVAGDSFQVTYLDPAASPQQRTVNVTFVDTLTPGAADVEVLIDPAATASEVATAVAAAVPGPMRPRVDDNGRLSLLAATNIQVDGQLAGGQANPVEFSGSFQQLLVPSGDEAAVGERVTINLPSEPAATLRYVRTIDPADTSGDVQIVALSGESRAQIATRIAAALPAGATFVNADGNLNFLQAGVAINVQAAASQIVITNLDPANTPALIEVPAGADLRSGEGIFLDADGAPGVTVRFVRQGSDLPSGNHVSVYFTESMTAADVSALVVTKLQSVAPGLVAVESTTTDGFEITGANPVANVLANQPTITSQDSEVVDTYGVPVTLPAASDLTDGESITVFRKDAPLAATGSTYTFRTATTGAANEIVYSATDTPQEIAEKFLAALDPALAPQMFGSSGREVLIVEAASISVADSASKIVSWEATRQSGFQYVPRAVPVITNAVMDASEVAEQLQSALVASLGTIAAQNAGYRTTADTSNYKISGGNRVRIYLPESGDSPVLDPGPYGLNMELPGDEFGLGTPNNFNSSQSAGASNNEVAGVYIDDIIIGMAERGEAVLYENYSGQPGNSDFVLDPSYLPDTRGDAVQPEHADEILVGGYSLGIRMSDEYAVPQDYNPINLELDEQRSLGRSFDSNDRLVDGAVTIVAPAGRNLLDGDTFVLDDGSYRLTFEFDSRYATGVTPDSGHVPVPFDPADTEAQVAASIRDAINSSQAQDTLAISAATGDSSDSGTSTSSRVELFGNSYVLDDNLQRRPVSVDIVVNPGSQRTLKLDLNAEETFKGRYTSRRVAIVDHDNANTSTATEYVIYDDELAQSAVPGYVSGDTLFATGKIGDAVNIGILSGSDADDGAVLASDPTFDLDSVRVYLEAGEGIDIDLDTTGLFKVGAGLQRPFIAIVEQGTKFTSTELNFAFAQDGSGNPAFSGFNSPTLAVGETEEGATLQFTPTRSGYYDVIISSAGAYAGGGFPSGNDMQLGDYFMSIRPTGDPGVPERDVLMVDYHFGITDQNSVDDQGQLIIADNFIRDSANVGISTIVDADSGKVGNSSSLPGSAQLLRNVNQFGLVPGAVIVNNVVERSGSIGIEIGGGDYGNGEQGTPSLFSRVINNTIVNEGNGVGISVSGRAAPTLLNNVIVGAGNGIDVDTQTASGTRTGSNLFANNGTNSTLPIANSSIELGTNVDLADIFQDASRSIYIPAAGSSLIDNSIDSLDDRSDFANTVKGPVGLPPSPILAPSVDIYGQRRVDGIAGTPGGGTGSNVFIDRGAVDRADVRRPNAVLNNPFDAPNLDAAGSPTDPNTVGDTDPEQSFVRLVNSDQFVNFFEIQLIDEAGTGLDASTITADTVLLTENGRQLLPGRDFTFGYSENSRTIRLTPLAGVWNQDSVYEVTLNNQVRRVVELPSGGSIADGDQVVVTDDTGRESVFEFDSGYTLGVPQNETLVVTDTKAGFRDTDTFTITSVDGSQSVTFEINTTGAVASANVAIPLAATGTVTEIRDAILRVLDPTQFAGSPASAVDYADLLGLAPVAVGNDSIQLGTLPGHDVDISNVSSGLTESGAIESVVDGQQFTYTRGAQTVTFELDSDGSFDPADQTQTLRRVGFDRTDTPDEIASSIATALRDSNLNLSDAVAIGDGLVSVGGLVGDTVELDDSSLSLTGNPGVTGGLQITIPDTETGTSIDGSTVTIDVAGTSETFEFTTDPQLTSANVTVVVAADADPTAIATALESAIELALGSTLQNVTRDGSVITLGETATDFTTVDVVDGPAVVAADALVIDGVSGGAFAVEYTPSDSFPAVSVATKLQQAIDDAGVNVDVFSPGGGVLLFAGTQNVVSRGGVDDAGTVAPTIAAVSDLAGNPVSPTRPNNETRFTIIMPDVRFDFGDAPASYGTFLQSPTPNLQPTDPNYVPGNGARHAITGGTEGSRLGFQVDTESDGQPVDSGVGVSDDQLQSVGAAATAADLITPNLARITITRVPRSGDLLTLSVGGTDYAFQFISDGTTAVPPRITIPIAAGDRTSDVAATLLAALNANVTGVTATIDPDHPEQIEIDSTAGGAPGPELMVGSQSSLFSPAFTVDDSDPHSLSVTFTDVPSPGQLIDLRTDDQTLTYEFVNPTSNPRPGSIPVLITGAFTTEQVAEALLATIRPNLSTLGGSILADIDESDGSSVLLTAIDDEDGVSVVTFNQGGGVAPAYFFGRYADNGATFDASQADQVFGFLNPADPAGTNVEVYVTGGGLVDAWIDFNGNGVFDEDGSEQVLKNTPVVDGINTLSIVTPSTVTDKDTWLRIRLSDSGNTRPTGVTIGGEVEDYQVSVRSVPLPVPSGDGDQFIAVEDTPLRIDSSLSAADPPLDINAKTLFTNDNFASQILPVRYFVDLPRIFVEPDQTSYPGDDVLVYQTPAGGILEVNRTMQGSTPGDDLTGSFLYTPPEDFNGVDTFRYRLSTQQNADSQNLDGITFETVTINVLPDNDDPGASDETFVTFEPTRDGGDATLVITADDLVASAIPDYDPNQSNAPLDESNQTILVRSVTTASGSITAGGSGDTIMTPQGGTLVAEFNDAANPQWITRLLYTPADDFNSDVGAVGDLLLDEFTFTLFDDGISQLPSDLETNLADLEADGLLGSDDLSADPYYIDGGERDQFLRKAVTASEATATVTIRVVPRNDAPVPVADYVGLTDATGAPNDRYLNFFSDPATRPTPTEDTTLVFSAAYLLDNDAAGPAGAVDETDPLNGNDGDIRVVAVGLDDANANTLSRGSISLDPDTGMITFTPADDIYGEITFTYTVMDSGIDEGLDVDDVFDANDRGTRDVNGRTSTITSTIFVAPVNDAPVAYDRLARMTESTTDNPTSISIDADDLITANLPASTSVDSNIVVTSNAVILPDADELFDGETLVFTAANGRRAAIALNTTGVVPAGVDRVVRYSPSDVAADLATSLEQAMRAIGFGGTAAGDQVDFSDANIITEVPRTNSLTVDSARQAIAIPSGADLGDGEQVEVVDLNGDTYLFEFTTTGNVDADAVPVAITVADTSEQIAEALAAAMTTEGLTAVAAATAQTQVRVHFDDAASIDPQAATSAIRVIGSDVIMPAGSMLQNGELLEIENAAGDMTIVEFGLGSDASDSAYVFVPFQTSDTAVDLSARLADAINATDAPNPAAVSANVVTMELWEVTLTDVTTISLDETASGIQIDGSNVLVPAGTELIDGQRIEIADASGNATIVEFNTSGTPSIGADLAVAFSSASSASEVAVALQEQLRLVGLGAIADVGAFGVPADFTRVSLQVINQAGVGELPDAPGDFDSRLPAPFNESEQTPGLRIIEVGTAAGTLNLQTDTNLVSADPNLIGTLTPLGPNEAGLESDSGGIFRFEISTEVVNGETLRYFSNIYYTPPLNYNEQLPFAPNELLTYKIIDDGLTTIPSPASVQNLPPEVSESGTLTITVAAANDVPTFDGQMFVNVLERDDLSSTTIPDFVSQIFAGPDDAFDEVQTQEVDFLDPELVSGDPSVMDAMPVINYTPGSTEGSLTVFPAPDQVGELVYRIVAFEVDDPTSLSEPQLVTINVRPVNDRPRIDPTIAGTTDSANADEAYSVTTGSDTDNDGFNDQATIRYTLREDNTRPDPSQPGEVLTGSYFIPVDKNIALPSDVSGTVTVGDYTRLGLLDVYNVGPANETVDGTDDQPTGGPQVLELFDFPDTTKLGGTLARQFSTTEVDASGNPLLIGLLYTPPTDFNNFNGSVDSFEYTVRDDNPSGGETYSLETESLIQDRLTSTSVVELNLNPVNDRPEFSTLDLQYEVAEDGPEQVINGFAFGISAGPAQSAFDEINSGSGQDLSFSISSLSFDDADAAEYFDQMPTVDLQGQLRYKPAADVYGTFEFSILLQDDGSDDASRGDLNTSIPATLTIDVRPVNDRPAIAPEFDTPATNPLSFDISEGGSMNVLVNGDGTSPGLLDVFVVGPDNEAADIVPGGNQSLSLTQPIPVTTAQGGTLELVTPATGSPYFRYTPRDNYVGPDNFNYTVTDDGVTVPLGTGGVANSDPQIATGTVTFNVLPVNDAPQFSGAGDVTSNEDANSGAGRGVVTIENWATNVQAGPPGADDEIGPPGQPLDFEILAIGGDEDLFTVAPHAIIEDGGTASLNYTLAPNANGAATFTVQLFDGGPDNLGNGDINESDVRTFTVNVTPVNDAPAFVPGGEVTVFEDRGPYSSTWATSISPGPADESSQGVSFSVTPVSASDAALFSSNGQPQISSSGVLAFTPAPNANGTAQVRVVATDSEGAQSAAVTLDIVVLPVNDFPVPVGDQLDPTTEDAVLTIPASQLLANDVDPDLGDTPPDELQLSMPLVQRSLRGAIVRFDPATGIVTYDPSESRELQALRPDSPALADSFSYAVTDIEGRSVTPNRVSNSVLVTVNVSGVNDAPIVEDDTPTLSPSGPTTIDVLANDEDIDGTIDPSTVTITSQPAFGSVTVNPDTGAIVYTPFTGFPGKDEFRYTVEDDFGAISEEGRVEISPNTAPIVRDDTGVAYTGESIIIRILDNDQDTDPDDDFDLASVQIESGPSAGTVTTLPDGTVRYTPTVGFTGRDSFDYSVADTRGRRSGLATVSIQVVASRLQNPDTRYDVNDDGAVSALDALLIINFLNRNSDAVALGATIPPAENLVVEIDDPVPPDSYLSSDGHEYGAGYFDVSGNRVISELDVLQIINELNRRDTTGGSAEPIPAAASAAPVGNVPAPVVSESSAADAVATVAVEVFDSEDEWVDSTASTQVETDVLDRLVAAQQTDDDEDEEKDQSSAIDIAMSRLL</sequence>
<dbReference type="InterPro" id="IPR018247">
    <property type="entry name" value="EF_Hand_1_Ca_BS"/>
</dbReference>
<proteinExistence type="predicted"/>
<dbReference type="Gene3D" id="2.60.40.3440">
    <property type="match status" value="2"/>
</dbReference>
<dbReference type="InterPro" id="IPR002126">
    <property type="entry name" value="Cadherin-like_dom"/>
</dbReference>
<accession>A0A5C5YH56</accession>
<dbReference type="Proteomes" id="UP000318053">
    <property type="component" value="Unassembled WGS sequence"/>
</dbReference>
<name>A0A5C5YH56_9BACT</name>
<feature type="region of interest" description="Disordered" evidence="1">
    <location>
        <begin position="4137"/>
        <end position="4161"/>
    </location>
</feature>
<dbReference type="Gene3D" id="2.160.20.10">
    <property type="entry name" value="Single-stranded right-handed beta-helix, Pectin lyase-like"/>
    <property type="match status" value="1"/>
</dbReference>
<feature type="region of interest" description="Disordered" evidence="1">
    <location>
        <begin position="593"/>
        <end position="634"/>
    </location>
</feature>
<feature type="region of interest" description="Disordered" evidence="1">
    <location>
        <begin position="7613"/>
        <end position="7638"/>
    </location>
</feature>
<dbReference type="Pfam" id="PF20009">
    <property type="entry name" value="GEVED"/>
    <property type="match status" value="1"/>
</dbReference>
<dbReference type="GO" id="GO:0007156">
    <property type="term" value="P:homophilic cell adhesion via plasma membrane adhesion molecules"/>
    <property type="evidence" value="ECO:0007669"/>
    <property type="project" value="InterPro"/>
</dbReference>
<dbReference type="OrthoDB" id="247526at2"/>
<evidence type="ECO:0000259" key="2">
    <source>
        <dbReference type="PROSITE" id="PS50268"/>
    </source>
</evidence>
<dbReference type="GO" id="GO:0016020">
    <property type="term" value="C:membrane"/>
    <property type="evidence" value="ECO:0007669"/>
    <property type="project" value="InterPro"/>
</dbReference>
<dbReference type="NCBIfam" id="NF012211">
    <property type="entry name" value="tand_rpt_95"/>
    <property type="match status" value="2"/>
</dbReference>
<feature type="domain" description="Cadherin" evidence="2">
    <location>
        <begin position="6664"/>
        <end position="6760"/>
    </location>
</feature>
<comment type="caution">
    <text evidence="3">The sequence shown here is derived from an EMBL/GenBank/DDBJ whole genome shotgun (WGS) entry which is preliminary data.</text>
</comment>
<dbReference type="GO" id="GO:0000272">
    <property type="term" value="P:polysaccharide catabolic process"/>
    <property type="evidence" value="ECO:0007669"/>
    <property type="project" value="InterPro"/>
</dbReference>
<feature type="compositionally biased region" description="Polar residues" evidence="1">
    <location>
        <begin position="6433"/>
        <end position="6446"/>
    </location>
</feature>
<dbReference type="InterPro" id="IPR045474">
    <property type="entry name" value="GEVED"/>
</dbReference>
<protein>
    <recommendedName>
        <fullName evidence="2">Cadherin domain-containing protein</fullName>
    </recommendedName>
</protein>
<dbReference type="Pfam" id="PF17803">
    <property type="entry name" value="Cadherin_4"/>
    <property type="match status" value="1"/>
</dbReference>
<feature type="compositionally biased region" description="Basic and acidic residues" evidence="1">
    <location>
        <begin position="35"/>
        <end position="44"/>
    </location>
</feature>
<dbReference type="Pfam" id="PF17963">
    <property type="entry name" value="Big_9"/>
    <property type="match status" value="2"/>
</dbReference>
<evidence type="ECO:0000313" key="3">
    <source>
        <dbReference type="EMBL" id="TWT73865.1"/>
    </source>
</evidence>
<dbReference type="InterPro" id="IPR006626">
    <property type="entry name" value="PbH1"/>
</dbReference>
<dbReference type="SMART" id="SM00710">
    <property type="entry name" value="PbH1"/>
    <property type="match status" value="10"/>
</dbReference>
<reference evidence="3 4" key="1">
    <citation type="submission" date="2019-02" db="EMBL/GenBank/DDBJ databases">
        <title>Deep-cultivation of Planctomycetes and their phenomic and genomic characterization uncovers novel biology.</title>
        <authorList>
            <person name="Wiegand S."/>
            <person name="Jogler M."/>
            <person name="Boedeker C."/>
            <person name="Pinto D."/>
            <person name="Vollmers J."/>
            <person name="Rivas-Marin E."/>
            <person name="Kohn T."/>
            <person name="Peeters S.H."/>
            <person name="Heuer A."/>
            <person name="Rast P."/>
            <person name="Oberbeckmann S."/>
            <person name="Bunk B."/>
            <person name="Jeske O."/>
            <person name="Meyerdierks A."/>
            <person name="Storesund J.E."/>
            <person name="Kallscheuer N."/>
            <person name="Luecker S."/>
            <person name="Lage O.M."/>
            <person name="Pohl T."/>
            <person name="Merkel B.J."/>
            <person name="Hornburger P."/>
            <person name="Mueller R.-W."/>
            <person name="Bruemmer F."/>
            <person name="Labrenz M."/>
            <person name="Spormann A.M."/>
            <person name="Op Den Camp H."/>
            <person name="Overmann J."/>
            <person name="Amann R."/>
            <person name="Jetten M.S.M."/>
            <person name="Mascher T."/>
            <person name="Medema M.H."/>
            <person name="Devos D.P."/>
            <person name="Kaster A.-K."/>
            <person name="Ovreas L."/>
            <person name="Rohde M."/>
            <person name="Galperin M.Y."/>
            <person name="Jogler C."/>
        </authorList>
    </citation>
    <scope>NUCLEOTIDE SEQUENCE [LARGE SCALE GENOMIC DNA]</scope>
    <source>
        <strain evidence="3 4">CA85</strain>
    </source>
</reference>
<dbReference type="InterPro" id="IPR002105">
    <property type="entry name" value="Dockerin_1_rpt"/>
</dbReference>
<evidence type="ECO:0000256" key="1">
    <source>
        <dbReference type="SAM" id="MobiDB-lite"/>
    </source>
</evidence>
<dbReference type="Pfam" id="PF00404">
    <property type="entry name" value="Dockerin_1"/>
    <property type="match status" value="1"/>
</dbReference>
<evidence type="ECO:0000313" key="4">
    <source>
        <dbReference type="Proteomes" id="UP000318053"/>
    </source>
</evidence>
<feature type="compositionally biased region" description="Polar residues" evidence="1">
    <location>
        <begin position="602"/>
        <end position="612"/>
    </location>
</feature>
<dbReference type="GO" id="GO:0005509">
    <property type="term" value="F:calcium ion binding"/>
    <property type="evidence" value="ECO:0007669"/>
    <property type="project" value="InterPro"/>
</dbReference>
<feature type="domain" description="Cadherin" evidence="2">
    <location>
        <begin position="6937"/>
        <end position="7029"/>
    </location>
</feature>